<comment type="caution">
    <text evidence="7">The sequence shown here is derived from an EMBL/GenBank/DDBJ whole genome shotgun (WGS) entry which is preliminary data.</text>
</comment>
<evidence type="ECO:0000256" key="1">
    <source>
        <dbReference type="ARBA" id="ARBA00004196"/>
    </source>
</evidence>
<gene>
    <name evidence="7" type="ORF">GCM10022378_00380</name>
</gene>
<dbReference type="Pfam" id="PF01497">
    <property type="entry name" value="Peripla_BP_2"/>
    <property type="match status" value="1"/>
</dbReference>
<feature type="signal peptide" evidence="5">
    <location>
        <begin position="1"/>
        <end position="19"/>
    </location>
</feature>
<evidence type="ECO:0000256" key="5">
    <source>
        <dbReference type="SAM" id="SignalP"/>
    </source>
</evidence>
<dbReference type="RefSeq" id="WP_344700602.1">
    <property type="nucleotide sequence ID" value="NZ_BAABCK010000002.1"/>
</dbReference>
<evidence type="ECO:0000256" key="3">
    <source>
        <dbReference type="ARBA" id="ARBA00022448"/>
    </source>
</evidence>
<protein>
    <submittedName>
        <fullName evidence="7">Iron-hydroxamate ABC transporter substrate-binding protein</fullName>
    </submittedName>
</protein>
<comment type="similarity">
    <text evidence="2">Belongs to the bacterial solute-binding protein 8 family.</text>
</comment>
<dbReference type="EMBL" id="BAABCK010000002">
    <property type="protein sequence ID" value="GAA3713466.1"/>
    <property type="molecule type" value="Genomic_DNA"/>
</dbReference>
<comment type="subcellular location">
    <subcellularLocation>
        <location evidence="1">Cell envelope</location>
    </subcellularLocation>
</comment>
<keyword evidence="4 5" id="KW-0732">Signal</keyword>
<proteinExistence type="inferred from homology"/>
<evidence type="ECO:0000259" key="6">
    <source>
        <dbReference type="PROSITE" id="PS50983"/>
    </source>
</evidence>
<organism evidence="7 8">
    <name type="scientific">Salinicoccus jeotgali</name>
    <dbReference type="NCBI Taxonomy" id="381634"/>
    <lineage>
        <taxon>Bacteria</taxon>
        <taxon>Bacillati</taxon>
        <taxon>Bacillota</taxon>
        <taxon>Bacilli</taxon>
        <taxon>Bacillales</taxon>
        <taxon>Staphylococcaceae</taxon>
        <taxon>Salinicoccus</taxon>
    </lineage>
</organism>
<sequence>MHKMKIRLLLIVTMLLVSACSGFRETGVSEDGATRQIVTEHTEEIEVPANPERVVLLRGVDVGNAELLDADVAGVGDVVADTWLAEEKIDPEITLLEHGDIEGIKAVEPDLIITYAPDAYIEDYQSIAPTVQISYSTSIFSPFRERLYLTQLYNLGVILDKQEKAQNIGDGWLEEMTRIQRSAGDMANGKKAIVLTKEAEGYIIRGEFSAFGTEAVYDVLDFSMDEALKEALEEGPLPIELDAIGAYDTDYLFVNVKDKDDEMRADIAEQAGISEAQVIMQDYDSYRLNDLSSVKHQAEEIINKVK</sequence>
<dbReference type="InterPro" id="IPR002491">
    <property type="entry name" value="ABC_transptr_periplasmic_BD"/>
</dbReference>
<dbReference type="PROSITE" id="PS50983">
    <property type="entry name" value="FE_B12_PBP"/>
    <property type="match status" value="1"/>
</dbReference>
<feature type="domain" description="Fe/B12 periplasmic-binding" evidence="6">
    <location>
        <begin position="53"/>
        <end position="306"/>
    </location>
</feature>
<dbReference type="Gene3D" id="3.40.50.1980">
    <property type="entry name" value="Nitrogenase molybdenum iron protein domain"/>
    <property type="match status" value="2"/>
</dbReference>
<dbReference type="InterPro" id="IPR051313">
    <property type="entry name" value="Bact_iron-sidero_bind"/>
</dbReference>
<evidence type="ECO:0000256" key="2">
    <source>
        <dbReference type="ARBA" id="ARBA00008814"/>
    </source>
</evidence>
<evidence type="ECO:0000256" key="4">
    <source>
        <dbReference type="ARBA" id="ARBA00022729"/>
    </source>
</evidence>
<dbReference type="Proteomes" id="UP001500920">
    <property type="component" value="Unassembled WGS sequence"/>
</dbReference>
<dbReference type="PANTHER" id="PTHR30532">
    <property type="entry name" value="IRON III DICITRATE-BINDING PERIPLASMIC PROTEIN"/>
    <property type="match status" value="1"/>
</dbReference>
<accession>A0ABP7E537</accession>
<reference evidence="8" key="1">
    <citation type="journal article" date="2019" name="Int. J. Syst. Evol. Microbiol.">
        <title>The Global Catalogue of Microorganisms (GCM) 10K type strain sequencing project: providing services to taxonomists for standard genome sequencing and annotation.</title>
        <authorList>
            <consortium name="The Broad Institute Genomics Platform"/>
            <consortium name="The Broad Institute Genome Sequencing Center for Infectious Disease"/>
            <person name="Wu L."/>
            <person name="Ma J."/>
        </authorList>
    </citation>
    <scope>NUCLEOTIDE SEQUENCE [LARGE SCALE GENOMIC DNA]</scope>
    <source>
        <strain evidence="8">JCM 16981</strain>
    </source>
</reference>
<feature type="chain" id="PRO_5046852312" evidence="5">
    <location>
        <begin position="20"/>
        <end position="306"/>
    </location>
</feature>
<dbReference type="PROSITE" id="PS51257">
    <property type="entry name" value="PROKAR_LIPOPROTEIN"/>
    <property type="match status" value="1"/>
</dbReference>
<name>A0ABP7E537_9STAP</name>
<dbReference type="PANTHER" id="PTHR30532:SF29">
    <property type="entry name" value="FE(3+) DICITRATE-BINDING PERIPLASMIC PROTEIN"/>
    <property type="match status" value="1"/>
</dbReference>
<evidence type="ECO:0000313" key="8">
    <source>
        <dbReference type="Proteomes" id="UP001500920"/>
    </source>
</evidence>
<keyword evidence="3" id="KW-0813">Transport</keyword>
<evidence type="ECO:0000313" key="7">
    <source>
        <dbReference type="EMBL" id="GAA3713466.1"/>
    </source>
</evidence>
<dbReference type="SUPFAM" id="SSF53807">
    <property type="entry name" value="Helical backbone' metal receptor"/>
    <property type="match status" value="1"/>
</dbReference>
<keyword evidence="8" id="KW-1185">Reference proteome</keyword>